<dbReference type="Pfam" id="PF00724">
    <property type="entry name" value="Oxidored_FMN"/>
    <property type="match status" value="1"/>
</dbReference>
<dbReference type="OMA" id="EPHTNYQ"/>
<dbReference type="InterPro" id="IPR044152">
    <property type="entry name" value="YqjM-like"/>
</dbReference>
<name>A0A1L9X909_ASPA1</name>
<evidence type="ECO:0000259" key="1">
    <source>
        <dbReference type="Pfam" id="PF00724"/>
    </source>
</evidence>
<dbReference type="GO" id="GO:0003959">
    <property type="term" value="F:NADPH dehydrogenase activity"/>
    <property type="evidence" value="ECO:0007669"/>
    <property type="project" value="InterPro"/>
</dbReference>
<feature type="domain" description="NADH:flavin oxidoreductase/NADH oxidase N-terminal" evidence="1">
    <location>
        <begin position="36"/>
        <end position="424"/>
    </location>
</feature>
<evidence type="ECO:0000313" key="2">
    <source>
        <dbReference type="EMBL" id="OJK04927.1"/>
    </source>
</evidence>
<keyword evidence="3" id="KW-1185">Reference proteome</keyword>
<dbReference type="GO" id="GO:0050661">
    <property type="term" value="F:NADP binding"/>
    <property type="evidence" value="ECO:0007669"/>
    <property type="project" value="InterPro"/>
</dbReference>
<dbReference type="CDD" id="cd02932">
    <property type="entry name" value="OYE_YqiM_FMN"/>
    <property type="match status" value="1"/>
</dbReference>
<dbReference type="PANTHER" id="PTHR43303">
    <property type="entry name" value="NADPH DEHYDROGENASE C23G7.10C-RELATED"/>
    <property type="match status" value="1"/>
</dbReference>
<dbReference type="InterPro" id="IPR001155">
    <property type="entry name" value="OxRdtase_FMN_N"/>
</dbReference>
<accession>A0A1L9X909</accession>
<dbReference type="Gene3D" id="3.20.20.70">
    <property type="entry name" value="Aldolase class I"/>
    <property type="match status" value="1"/>
</dbReference>
<dbReference type="AlphaFoldDB" id="A0A1L9X909"/>
<dbReference type="InterPro" id="IPR013785">
    <property type="entry name" value="Aldolase_TIM"/>
</dbReference>
<dbReference type="SUPFAM" id="SSF51395">
    <property type="entry name" value="FMN-linked oxidoreductases"/>
    <property type="match status" value="1"/>
</dbReference>
<evidence type="ECO:0000313" key="3">
    <source>
        <dbReference type="Proteomes" id="UP000184546"/>
    </source>
</evidence>
<gene>
    <name evidence="2" type="ORF">ASPACDRAFT_20939</name>
</gene>
<dbReference type="GeneID" id="30972797"/>
<dbReference type="GO" id="GO:0010181">
    <property type="term" value="F:FMN binding"/>
    <property type="evidence" value="ECO:0007669"/>
    <property type="project" value="InterPro"/>
</dbReference>
<dbReference type="EMBL" id="KV878970">
    <property type="protein sequence ID" value="OJK04927.1"/>
    <property type="molecule type" value="Genomic_DNA"/>
</dbReference>
<dbReference type="Proteomes" id="UP000184546">
    <property type="component" value="Unassembled WGS sequence"/>
</dbReference>
<sequence length="439" mass="46995">MSPSTLVVKADHLPYYTPANNAGAAVQPRDAATPTLFRPLTIRDVTFKNRVVVSPMCMYSAEPDPSSPLVGALTDYHVAHLGHFALKGAGLVFVEASAVQPNGRISPNDVGLWDTAPESEQVKALERVVRFCHAQGAKVAVQLAHAGRKASTTAPWLATKAGKPTLKSDEDAFGWPSDIVGPSGGKEHIWDGTGEGYWTPRALSTEEIDEVVKAFARSAEAAVRAGVDVIEIHAAHGYLLNQFLSPVTNKRTDKYGGSFENRTRLLREVAAAIRAAIPSGTPLFVRVSAVEWLDGKAVAAESGSWDLDSTVRLVADLPELGVDLVDVSSGGNHKDQNIHMSNKNYQIDLAGHIRKAIREAGASTLVGSVGYITDAEQAKEIVEGAEEARAAEATLSGSFPRADLVFLARQFLREPEWVINAAKTLGVPIEKPVQFGRAV</sequence>
<dbReference type="VEuPathDB" id="FungiDB:ASPACDRAFT_20939"/>
<protein>
    <recommendedName>
        <fullName evidence="1">NADH:flavin oxidoreductase/NADH oxidase N-terminal domain-containing protein</fullName>
    </recommendedName>
</protein>
<dbReference type="RefSeq" id="XP_020061266.1">
    <property type="nucleotide sequence ID" value="XM_020198983.1"/>
</dbReference>
<organism evidence="2 3">
    <name type="scientific">Aspergillus aculeatus (strain ATCC 16872 / CBS 172.66 / WB 5094)</name>
    <dbReference type="NCBI Taxonomy" id="690307"/>
    <lineage>
        <taxon>Eukaryota</taxon>
        <taxon>Fungi</taxon>
        <taxon>Dikarya</taxon>
        <taxon>Ascomycota</taxon>
        <taxon>Pezizomycotina</taxon>
        <taxon>Eurotiomycetes</taxon>
        <taxon>Eurotiomycetidae</taxon>
        <taxon>Eurotiales</taxon>
        <taxon>Aspergillaceae</taxon>
        <taxon>Aspergillus</taxon>
        <taxon>Aspergillus subgen. Circumdati</taxon>
    </lineage>
</organism>
<dbReference type="OrthoDB" id="72788at2759"/>
<dbReference type="STRING" id="690307.A0A1L9X909"/>
<dbReference type="PANTHER" id="PTHR43303:SF2">
    <property type="entry name" value="INDOLEAMINE 2,3-DIOXYGENASE PYRROLE 2,3-DIOXYGENASE (AFU_ORTHOLOGUE AFUA_5G01450"/>
    <property type="match status" value="1"/>
</dbReference>
<proteinExistence type="predicted"/>
<reference evidence="3" key="1">
    <citation type="journal article" date="2017" name="Genome Biol.">
        <title>Comparative genomics reveals high biological diversity and specific adaptations in the industrially and medically important fungal genus Aspergillus.</title>
        <authorList>
            <person name="de Vries R.P."/>
            <person name="Riley R."/>
            <person name="Wiebenga A."/>
            <person name="Aguilar-Osorio G."/>
            <person name="Amillis S."/>
            <person name="Uchima C.A."/>
            <person name="Anderluh G."/>
            <person name="Asadollahi M."/>
            <person name="Askin M."/>
            <person name="Barry K."/>
            <person name="Battaglia E."/>
            <person name="Bayram O."/>
            <person name="Benocci T."/>
            <person name="Braus-Stromeyer S.A."/>
            <person name="Caldana C."/>
            <person name="Canovas D."/>
            <person name="Cerqueira G.C."/>
            <person name="Chen F."/>
            <person name="Chen W."/>
            <person name="Choi C."/>
            <person name="Clum A."/>
            <person name="Dos Santos R.A."/>
            <person name="Damasio A.R."/>
            <person name="Diallinas G."/>
            <person name="Emri T."/>
            <person name="Fekete E."/>
            <person name="Flipphi M."/>
            <person name="Freyberg S."/>
            <person name="Gallo A."/>
            <person name="Gournas C."/>
            <person name="Habgood R."/>
            <person name="Hainaut M."/>
            <person name="Harispe M.L."/>
            <person name="Henrissat B."/>
            <person name="Hilden K.S."/>
            <person name="Hope R."/>
            <person name="Hossain A."/>
            <person name="Karabika E."/>
            <person name="Karaffa L."/>
            <person name="Karanyi Z."/>
            <person name="Krasevec N."/>
            <person name="Kuo A."/>
            <person name="Kusch H."/>
            <person name="LaButti K."/>
            <person name="Lagendijk E.L."/>
            <person name="Lapidus A."/>
            <person name="Levasseur A."/>
            <person name="Lindquist E."/>
            <person name="Lipzen A."/>
            <person name="Logrieco A.F."/>
            <person name="MacCabe A."/>
            <person name="Maekelae M.R."/>
            <person name="Malavazi I."/>
            <person name="Melin P."/>
            <person name="Meyer V."/>
            <person name="Mielnichuk N."/>
            <person name="Miskei M."/>
            <person name="Molnar A.P."/>
            <person name="Mule G."/>
            <person name="Ngan C.Y."/>
            <person name="Orejas M."/>
            <person name="Orosz E."/>
            <person name="Ouedraogo J.P."/>
            <person name="Overkamp K.M."/>
            <person name="Park H.-S."/>
            <person name="Perrone G."/>
            <person name="Piumi F."/>
            <person name="Punt P.J."/>
            <person name="Ram A.F."/>
            <person name="Ramon A."/>
            <person name="Rauscher S."/>
            <person name="Record E."/>
            <person name="Riano-Pachon D.M."/>
            <person name="Robert V."/>
            <person name="Roehrig J."/>
            <person name="Ruller R."/>
            <person name="Salamov A."/>
            <person name="Salih N.S."/>
            <person name="Samson R.A."/>
            <person name="Sandor E."/>
            <person name="Sanguinetti M."/>
            <person name="Schuetze T."/>
            <person name="Sepcic K."/>
            <person name="Shelest E."/>
            <person name="Sherlock G."/>
            <person name="Sophianopoulou V."/>
            <person name="Squina F.M."/>
            <person name="Sun H."/>
            <person name="Susca A."/>
            <person name="Todd R.B."/>
            <person name="Tsang A."/>
            <person name="Unkles S.E."/>
            <person name="van de Wiele N."/>
            <person name="van Rossen-Uffink D."/>
            <person name="Oliveira J.V."/>
            <person name="Vesth T.C."/>
            <person name="Visser J."/>
            <person name="Yu J.-H."/>
            <person name="Zhou M."/>
            <person name="Andersen M.R."/>
            <person name="Archer D.B."/>
            <person name="Baker S.E."/>
            <person name="Benoit I."/>
            <person name="Brakhage A.A."/>
            <person name="Braus G.H."/>
            <person name="Fischer R."/>
            <person name="Frisvad J.C."/>
            <person name="Goldman G.H."/>
            <person name="Houbraken J."/>
            <person name="Oakley B."/>
            <person name="Pocsi I."/>
            <person name="Scazzocchio C."/>
            <person name="Seiboth B."/>
            <person name="vanKuyk P.A."/>
            <person name="Wortman J."/>
            <person name="Dyer P.S."/>
            <person name="Grigoriev I.V."/>
        </authorList>
    </citation>
    <scope>NUCLEOTIDE SEQUENCE [LARGE SCALE GENOMIC DNA]</scope>
    <source>
        <strain evidence="3">ATCC 16872 / CBS 172.66 / WB 5094</strain>
    </source>
</reference>